<evidence type="ECO:0000313" key="2">
    <source>
        <dbReference type="Proteomes" id="UP000324252"/>
    </source>
</evidence>
<gene>
    <name evidence="1" type="ORF">SAMN05444142_10480</name>
</gene>
<reference evidence="1 2" key="1">
    <citation type="submission" date="2016-11" db="EMBL/GenBank/DDBJ databases">
        <authorList>
            <person name="Varghese N."/>
            <person name="Submissions S."/>
        </authorList>
    </citation>
    <scope>NUCLEOTIDE SEQUENCE [LARGE SCALE GENOMIC DNA]</scope>
    <source>
        <strain evidence="1 2">DSM 29620</strain>
    </source>
</reference>
<dbReference type="EMBL" id="FQZZ01000004">
    <property type="protein sequence ID" value="SHK24454.1"/>
    <property type="molecule type" value="Genomic_DNA"/>
</dbReference>
<protein>
    <submittedName>
        <fullName evidence="1">Uncharacterized protein</fullName>
    </submittedName>
</protein>
<accession>A0A1H0I9U8</accession>
<keyword evidence="2" id="KW-1185">Reference proteome</keyword>
<evidence type="ECO:0000313" key="1">
    <source>
        <dbReference type="EMBL" id="SHK24454.1"/>
    </source>
</evidence>
<dbReference type="Proteomes" id="UP000324252">
    <property type="component" value="Unassembled WGS sequence"/>
</dbReference>
<proteinExistence type="predicted"/>
<name>A0A1H0I9U8_9RHOB</name>
<dbReference type="AlphaFoldDB" id="A0A1H0I9U8"/>
<sequence length="36" mass="3665">MAGRVRVVIRPAGPVRAGRACGGMALISLQGGLFLN</sequence>
<organism evidence="1 2">
    <name type="scientific">Lutimaribacter pacificus</name>
    <dbReference type="NCBI Taxonomy" id="391948"/>
    <lineage>
        <taxon>Bacteria</taxon>
        <taxon>Pseudomonadati</taxon>
        <taxon>Pseudomonadota</taxon>
        <taxon>Alphaproteobacteria</taxon>
        <taxon>Rhodobacterales</taxon>
        <taxon>Roseobacteraceae</taxon>
        <taxon>Lutimaribacter</taxon>
    </lineage>
</organism>